<evidence type="ECO:0000256" key="8">
    <source>
        <dbReference type="ARBA" id="ARBA00023136"/>
    </source>
</evidence>
<keyword evidence="3" id="KW-1003">Cell membrane</keyword>
<comment type="function">
    <text evidence="10">Polymerizes chitin, a structural polymer of the cell wall and septum, by transferring the sugar moiety of UDP-GlcNAc to the non-reducing end of the growing chitin polymer.</text>
</comment>
<feature type="compositionally biased region" description="Basic and acidic residues" evidence="12">
    <location>
        <begin position="81"/>
        <end position="94"/>
    </location>
</feature>
<evidence type="ECO:0000256" key="5">
    <source>
        <dbReference type="ARBA" id="ARBA00022679"/>
    </source>
</evidence>
<feature type="transmembrane region" description="Helical" evidence="13">
    <location>
        <begin position="762"/>
        <end position="781"/>
    </location>
</feature>
<organism evidence="15 16">
    <name type="scientific">Sporidiobolus salmonicolor</name>
    <name type="common">Yeast-like fungus</name>
    <name type="synonym">Sporobolomyces salmonicolor</name>
    <dbReference type="NCBI Taxonomy" id="5005"/>
    <lineage>
        <taxon>Eukaryota</taxon>
        <taxon>Fungi</taxon>
        <taxon>Dikarya</taxon>
        <taxon>Basidiomycota</taxon>
        <taxon>Pucciniomycotina</taxon>
        <taxon>Microbotryomycetes</taxon>
        <taxon>Sporidiobolales</taxon>
        <taxon>Sporidiobolaceae</taxon>
        <taxon>Sporobolomyces</taxon>
    </lineage>
</organism>
<dbReference type="GO" id="GO:0030428">
    <property type="term" value="C:cell septum"/>
    <property type="evidence" value="ECO:0007669"/>
    <property type="project" value="TreeGrafter"/>
</dbReference>
<evidence type="ECO:0000256" key="11">
    <source>
        <dbReference type="ARBA" id="ARBA00038055"/>
    </source>
</evidence>
<dbReference type="PANTHER" id="PTHR22914:SF11">
    <property type="entry name" value="CHITIN SYNTHASE B"/>
    <property type="match status" value="1"/>
</dbReference>
<keyword evidence="5" id="KW-0808">Transferase</keyword>
<accession>A0A0D6EI68</accession>
<dbReference type="SUPFAM" id="SSF53448">
    <property type="entry name" value="Nucleotide-diphospho-sugar transferases"/>
    <property type="match status" value="1"/>
</dbReference>
<dbReference type="GO" id="GO:0004100">
    <property type="term" value="F:chitin synthase activity"/>
    <property type="evidence" value="ECO:0007669"/>
    <property type="project" value="UniProtKB-EC"/>
</dbReference>
<keyword evidence="6 13" id="KW-0812">Transmembrane</keyword>
<dbReference type="PANTHER" id="PTHR22914">
    <property type="entry name" value="CHITIN SYNTHASE"/>
    <property type="match status" value="1"/>
</dbReference>
<feature type="transmembrane region" description="Helical" evidence="13">
    <location>
        <begin position="697"/>
        <end position="720"/>
    </location>
</feature>
<gene>
    <name evidence="15" type="primary">SPOSA6832_01176</name>
</gene>
<dbReference type="InterPro" id="IPR029044">
    <property type="entry name" value="Nucleotide-diphossugar_trans"/>
</dbReference>
<evidence type="ECO:0000313" key="16">
    <source>
        <dbReference type="Proteomes" id="UP000243876"/>
    </source>
</evidence>
<keyword evidence="7 13" id="KW-1133">Transmembrane helix</keyword>
<sequence>MSGYPPHNLDPFHDRHSPNSAAHSRAASPNPPSARNHSPYGGQTAPHLGYPLQDSYAGSTQTLPSGSSYSLAGGAAQGDPGEEKFYSDEGYHDESDKVPLREEFAGQPQLGYDPDQPLYNAAGFAPQPGAGSYSSYGPSSGGYGGSRTLTRKETSAEAWKQRQKINPRRALTKKVKLTNGNYIAEFPVPTAVKNANLSSNPRGGPTEFSHMRYTAATCDPNDFTPEIDPLLHRMDAHELPNYIQNGYSLRASSYGRETDLLVCITAYNENKILLARTLHGLMLNIRDMVKGKFSEFRRKAEAGGAEGGRTGEAWKRIVVCLVFDGIEPADKNSLEYVEAFSLLSCRVPRVIEVRPETDPHTTRDDSVLATIGLYQDGVMQKSVDGKETVAHIFEYTTQLSMSPKPALVEPHPNDPNNLVPVQFIFCLKQKNAKKINSHRWLFNAIGKHLQPDVVCLLDAGTKPGKRSIYYLWEAFHHDRHLGGAAGEIHAMLGKGGRKLLNPLVAAQNFEYKARFPPRRLAVSNVLDKPTESAFGYVVRPPALPPVLPERQTHSLLHPQQAVLPGAFSCYRYSAIQGRPLNQYFHGDQTLAARLGPKGTDGMSIWTKNMFLAEDRILCFELVAKANERWVLGYVKPAKGETDVPETAAELIGQRRRWLNGSFAAGVYSLVHFGRYYKSNHGIIRLFFLHVQAIYNTINLIMSWFSVGNYYLTFSIIISMVGESLRSPNDIAGGDPATIKCWSGSFIEDNSGTSFDWLALVNWLFKVIYLIFLALQVILALGNRPKAERLTYTASFLVFAFFALYLIFMTVILTIKAFCPIQSLLDSSSGSSIGVFLGSTYGPIFAGIAGTFGSSIFERSSLGRAAETDRLIVLPLAGVYIISAFLYLDPWHLFHSMPMFLLVAPSFTNILNVYAFCNLHDVSWGTKGSDKVEALPAAQSKKDGAEKIVETQERVQEDIDYSFKATVLRAVEPFEEEAEIDRPTMDDRNKTFRTRFICVWLLMNATLALAITKLGQTTRSRYFQAILWITFGLSLVRLLGMIWYLTGESFFRLARLCSRGRK</sequence>
<proteinExistence type="inferred from homology"/>
<evidence type="ECO:0000256" key="13">
    <source>
        <dbReference type="SAM" id="Phobius"/>
    </source>
</evidence>
<evidence type="ECO:0000256" key="7">
    <source>
        <dbReference type="ARBA" id="ARBA00022989"/>
    </source>
</evidence>
<dbReference type="InterPro" id="IPR004835">
    <property type="entry name" value="Chitin_synth"/>
</dbReference>
<keyword evidence="8 13" id="KW-0472">Membrane</keyword>
<feature type="region of interest" description="Disordered" evidence="12">
    <location>
        <begin position="130"/>
        <end position="153"/>
    </location>
</feature>
<keyword evidence="4" id="KW-0328">Glycosyltransferase</keyword>
<dbReference type="EC" id="2.4.1.16" evidence="2"/>
<evidence type="ECO:0000259" key="14">
    <source>
        <dbReference type="Pfam" id="PF08407"/>
    </source>
</evidence>
<feature type="domain" description="Chitin synthase N-terminal" evidence="14">
    <location>
        <begin position="172"/>
        <end position="224"/>
    </location>
</feature>
<feature type="transmembrane region" description="Helical" evidence="13">
    <location>
        <begin position="657"/>
        <end position="676"/>
    </location>
</feature>
<dbReference type="AlphaFoldDB" id="A0A0D6EI68"/>
<dbReference type="GO" id="GO:0005886">
    <property type="term" value="C:plasma membrane"/>
    <property type="evidence" value="ECO:0007669"/>
    <property type="project" value="UniProtKB-SubCell"/>
</dbReference>
<protein>
    <recommendedName>
        <fullName evidence="2">chitin synthase</fullName>
        <ecNumber evidence="2">2.4.1.16</ecNumber>
    </recommendedName>
</protein>
<comment type="subcellular location">
    <subcellularLocation>
        <location evidence="1">Cell membrane</location>
        <topology evidence="1">Multi-pass membrane protein</topology>
    </subcellularLocation>
</comment>
<feature type="transmembrane region" description="Helical" evidence="13">
    <location>
        <begin position="834"/>
        <end position="856"/>
    </location>
</feature>
<evidence type="ECO:0000256" key="9">
    <source>
        <dbReference type="ARBA" id="ARBA00023316"/>
    </source>
</evidence>
<evidence type="ECO:0000256" key="3">
    <source>
        <dbReference type="ARBA" id="ARBA00022475"/>
    </source>
</evidence>
<feature type="transmembrane region" description="Helical" evidence="13">
    <location>
        <begin position="893"/>
        <end position="916"/>
    </location>
</feature>
<evidence type="ECO:0000256" key="6">
    <source>
        <dbReference type="ARBA" id="ARBA00022692"/>
    </source>
</evidence>
<reference evidence="16" key="1">
    <citation type="submission" date="2015-02" db="EMBL/GenBank/DDBJ databases">
        <authorList>
            <person name="Gon?alves P."/>
        </authorList>
    </citation>
    <scope>NUCLEOTIDE SEQUENCE [LARGE SCALE GENOMIC DNA]</scope>
</reference>
<feature type="transmembrane region" description="Helical" evidence="13">
    <location>
        <begin position="991"/>
        <end position="1010"/>
    </location>
</feature>
<evidence type="ECO:0000256" key="12">
    <source>
        <dbReference type="SAM" id="MobiDB-lite"/>
    </source>
</evidence>
<dbReference type="Pfam" id="PF01644">
    <property type="entry name" value="Chitin_synth_1"/>
    <property type="match status" value="3"/>
</dbReference>
<evidence type="ECO:0000256" key="1">
    <source>
        <dbReference type="ARBA" id="ARBA00004651"/>
    </source>
</evidence>
<keyword evidence="16" id="KW-1185">Reference proteome</keyword>
<dbReference type="GO" id="GO:0071555">
    <property type="term" value="P:cell wall organization"/>
    <property type="evidence" value="ECO:0007669"/>
    <property type="project" value="UniProtKB-KW"/>
</dbReference>
<dbReference type="Proteomes" id="UP000243876">
    <property type="component" value="Unassembled WGS sequence"/>
</dbReference>
<dbReference type="Pfam" id="PF08407">
    <property type="entry name" value="Chitin_synth_1N"/>
    <property type="match status" value="1"/>
</dbReference>
<evidence type="ECO:0000256" key="10">
    <source>
        <dbReference type="ARBA" id="ARBA00024009"/>
    </source>
</evidence>
<keyword evidence="9" id="KW-0961">Cell wall biogenesis/degradation</keyword>
<name>A0A0D6EI68_SPOSA</name>
<feature type="compositionally biased region" description="Low complexity" evidence="12">
    <location>
        <begin position="65"/>
        <end position="78"/>
    </location>
</feature>
<dbReference type="InterPro" id="IPR013616">
    <property type="entry name" value="Chitin_synth_N"/>
</dbReference>
<comment type="similarity">
    <text evidence="11">Belongs to the chitin synthase family. Class III subfamily.</text>
</comment>
<evidence type="ECO:0000256" key="4">
    <source>
        <dbReference type="ARBA" id="ARBA00022676"/>
    </source>
</evidence>
<dbReference type="GO" id="GO:0006031">
    <property type="term" value="P:chitin biosynthetic process"/>
    <property type="evidence" value="ECO:0007669"/>
    <property type="project" value="TreeGrafter"/>
</dbReference>
<evidence type="ECO:0000256" key="2">
    <source>
        <dbReference type="ARBA" id="ARBA00012543"/>
    </source>
</evidence>
<dbReference type="OrthoDB" id="26569at2759"/>
<evidence type="ECO:0000313" key="15">
    <source>
        <dbReference type="EMBL" id="CEQ39616.1"/>
    </source>
</evidence>
<feature type="transmembrane region" description="Helical" evidence="13">
    <location>
        <begin position="793"/>
        <end position="814"/>
    </location>
</feature>
<feature type="region of interest" description="Disordered" evidence="12">
    <location>
        <begin position="1"/>
        <end position="94"/>
    </location>
</feature>
<dbReference type="EMBL" id="CENE01000003">
    <property type="protein sequence ID" value="CEQ39616.1"/>
    <property type="molecule type" value="Genomic_DNA"/>
</dbReference>
<feature type="transmembrane region" description="Helical" evidence="13">
    <location>
        <begin position="1022"/>
        <end position="1044"/>
    </location>
</feature>
<feature type="transmembrane region" description="Helical" evidence="13">
    <location>
        <begin position="868"/>
        <end position="887"/>
    </location>
</feature>